<evidence type="ECO:0000256" key="3">
    <source>
        <dbReference type="ARBA" id="ARBA00022833"/>
    </source>
</evidence>
<evidence type="ECO:0000313" key="6">
    <source>
        <dbReference type="EMBL" id="OCH88808.1"/>
    </source>
</evidence>
<evidence type="ECO:0000313" key="7">
    <source>
        <dbReference type="Proteomes" id="UP000250043"/>
    </source>
</evidence>
<dbReference type="SUPFAM" id="SSF144232">
    <property type="entry name" value="HIT/MYND zinc finger-like"/>
    <property type="match status" value="1"/>
</dbReference>
<keyword evidence="2 4" id="KW-0863">Zinc-finger</keyword>
<accession>A0A8E2AR24</accession>
<dbReference type="GO" id="GO:0008270">
    <property type="term" value="F:zinc ion binding"/>
    <property type="evidence" value="ECO:0007669"/>
    <property type="project" value="UniProtKB-KW"/>
</dbReference>
<reference evidence="6 7" key="1">
    <citation type="submission" date="2016-07" db="EMBL/GenBank/DDBJ databases">
        <title>Draft genome of the white-rot fungus Obba rivulosa 3A-2.</title>
        <authorList>
            <consortium name="DOE Joint Genome Institute"/>
            <person name="Miettinen O."/>
            <person name="Riley R."/>
            <person name="Acob R."/>
            <person name="Barry K."/>
            <person name="Cullen D."/>
            <person name="De Vries R."/>
            <person name="Hainaut M."/>
            <person name="Hatakka A."/>
            <person name="Henrissat B."/>
            <person name="Hilden K."/>
            <person name="Kuo R."/>
            <person name="Labutti K."/>
            <person name="Lipzen A."/>
            <person name="Makela M.R."/>
            <person name="Sandor L."/>
            <person name="Spatafora J.W."/>
            <person name="Grigoriev I.V."/>
            <person name="Hibbett D.S."/>
        </authorList>
    </citation>
    <scope>NUCLEOTIDE SEQUENCE [LARGE SCALE GENOMIC DNA]</scope>
    <source>
        <strain evidence="6 7">3A-2</strain>
    </source>
</reference>
<keyword evidence="1" id="KW-0479">Metal-binding</keyword>
<organism evidence="6 7">
    <name type="scientific">Obba rivulosa</name>
    <dbReference type="NCBI Taxonomy" id="1052685"/>
    <lineage>
        <taxon>Eukaryota</taxon>
        <taxon>Fungi</taxon>
        <taxon>Dikarya</taxon>
        <taxon>Basidiomycota</taxon>
        <taxon>Agaricomycotina</taxon>
        <taxon>Agaricomycetes</taxon>
        <taxon>Polyporales</taxon>
        <taxon>Gelatoporiaceae</taxon>
        <taxon>Obba</taxon>
    </lineage>
</organism>
<keyword evidence="3" id="KW-0862">Zinc</keyword>
<protein>
    <recommendedName>
        <fullName evidence="5">MYND-type domain-containing protein</fullName>
    </recommendedName>
</protein>
<evidence type="ECO:0000256" key="4">
    <source>
        <dbReference type="PROSITE-ProRule" id="PRU00134"/>
    </source>
</evidence>
<dbReference type="Proteomes" id="UP000250043">
    <property type="component" value="Unassembled WGS sequence"/>
</dbReference>
<dbReference type="InterPro" id="IPR002893">
    <property type="entry name" value="Znf_MYND"/>
</dbReference>
<name>A0A8E2AR24_9APHY</name>
<dbReference type="PROSITE" id="PS50865">
    <property type="entry name" value="ZF_MYND_2"/>
    <property type="match status" value="1"/>
</dbReference>
<feature type="domain" description="MYND-type" evidence="5">
    <location>
        <begin position="213"/>
        <end position="259"/>
    </location>
</feature>
<evidence type="ECO:0000256" key="1">
    <source>
        <dbReference type="ARBA" id="ARBA00022723"/>
    </source>
</evidence>
<proteinExistence type="predicted"/>
<dbReference type="EMBL" id="KV722443">
    <property type="protein sequence ID" value="OCH88808.1"/>
    <property type="molecule type" value="Genomic_DNA"/>
</dbReference>
<sequence length="336" mass="37207">MAFVRSEIGVHKIPDGVVMYDNMAEYCSLKIATQYNHNEQPALTEILEECSKYLGSNPSETLLVRAQERDILLTQTSASYLSGCGLRRSSAEGALRMWDGITDPQNPELVHGASAETVAKAFSSSAKAYFDKYMTPPDALETLAREERWFERRHGVGGSPACGLPVHGSETPRFRAFKHLWKAVNDRMKEVHAEEQRRQAKIAKAPNAYTCAREGCGIQATNKAAFKSCGGSCPPEIKPHYCSKECQRTDWRQRHKRICRPGSDIPVNALVLHDSSAVLQLGKPGASFDEVDVVNEEEGPGTQINIPGPDGSQYTVKSQNLSPDFMRYLRDNVSNS</sequence>
<dbReference type="Gene3D" id="6.10.140.2220">
    <property type="match status" value="1"/>
</dbReference>
<evidence type="ECO:0000256" key="2">
    <source>
        <dbReference type="ARBA" id="ARBA00022771"/>
    </source>
</evidence>
<dbReference type="AlphaFoldDB" id="A0A8E2AR24"/>
<evidence type="ECO:0000259" key="5">
    <source>
        <dbReference type="PROSITE" id="PS50865"/>
    </source>
</evidence>
<gene>
    <name evidence="6" type="ORF">OBBRIDRAFT_888846</name>
</gene>
<dbReference type="OrthoDB" id="432970at2759"/>
<keyword evidence="7" id="KW-1185">Reference proteome</keyword>